<feature type="domain" description="Tyr recombinase" evidence="4">
    <location>
        <begin position="1"/>
        <end position="114"/>
    </location>
</feature>
<dbReference type="Gene3D" id="1.10.443.10">
    <property type="entry name" value="Intergrase catalytic core"/>
    <property type="match status" value="1"/>
</dbReference>
<dbReference type="InterPro" id="IPR050090">
    <property type="entry name" value="Tyrosine_recombinase_XerCD"/>
</dbReference>
<dbReference type="InterPro" id="IPR011010">
    <property type="entry name" value="DNA_brk_join_enz"/>
</dbReference>
<reference evidence="5" key="1">
    <citation type="submission" date="2021-05" db="EMBL/GenBank/DDBJ databases">
        <authorList>
            <person name="Pietrasiak N."/>
            <person name="Ward R."/>
            <person name="Stajich J.E."/>
            <person name="Kurbessoian T."/>
        </authorList>
    </citation>
    <scope>NUCLEOTIDE SEQUENCE</scope>
    <source>
        <strain evidence="5">GSE-NOS-MK-12-04C</strain>
    </source>
</reference>
<dbReference type="GO" id="GO:0015074">
    <property type="term" value="P:DNA integration"/>
    <property type="evidence" value="ECO:0007669"/>
    <property type="project" value="InterPro"/>
</dbReference>
<name>A0A951QLD1_9CYAN</name>
<sequence>MRVSEACGLNWEDFLERNDGAMQVSIFGKGGKRRVVLVPDSVWVELETLRGVQSGESPVFCSVRGHRLDRSAVHRIVKVAAIKAGVNPKVSCHWMRHCHSVHSLDRGAPMKLRS</sequence>
<proteinExistence type="inferred from homology"/>
<evidence type="ECO:0000313" key="6">
    <source>
        <dbReference type="Proteomes" id="UP000729701"/>
    </source>
</evidence>
<gene>
    <name evidence="5" type="ORF">KME60_13450</name>
</gene>
<comment type="caution">
    <text evidence="5">The sequence shown here is derived from an EMBL/GenBank/DDBJ whole genome shotgun (WGS) entry which is preliminary data.</text>
</comment>
<reference evidence="5" key="2">
    <citation type="journal article" date="2022" name="Microbiol. Resour. Announc.">
        <title>Metagenome Sequencing to Explore Phylogenomics of Terrestrial Cyanobacteria.</title>
        <authorList>
            <person name="Ward R.D."/>
            <person name="Stajich J.E."/>
            <person name="Johansen J.R."/>
            <person name="Huntemann M."/>
            <person name="Clum A."/>
            <person name="Foster B."/>
            <person name="Foster B."/>
            <person name="Roux S."/>
            <person name="Palaniappan K."/>
            <person name="Varghese N."/>
            <person name="Mukherjee S."/>
            <person name="Reddy T.B.K."/>
            <person name="Daum C."/>
            <person name="Copeland A."/>
            <person name="Chen I.A."/>
            <person name="Ivanova N.N."/>
            <person name="Kyrpides N.C."/>
            <person name="Shapiro N."/>
            <person name="Eloe-Fadrosh E.A."/>
            <person name="Pietrasiak N."/>
        </authorList>
    </citation>
    <scope>NUCLEOTIDE SEQUENCE</scope>
    <source>
        <strain evidence="5">GSE-NOS-MK-12-04C</strain>
    </source>
</reference>
<evidence type="ECO:0000256" key="2">
    <source>
        <dbReference type="ARBA" id="ARBA00023125"/>
    </source>
</evidence>
<dbReference type="Proteomes" id="UP000729701">
    <property type="component" value="Unassembled WGS sequence"/>
</dbReference>
<dbReference type="SUPFAM" id="SSF56349">
    <property type="entry name" value="DNA breaking-rejoining enzymes"/>
    <property type="match status" value="1"/>
</dbReference>
<comment type="similarity">
    <text evidence="1">Belongs to the 'phage' integrase family.</text>
</comment>
<accession>A0A951QLD1</accession>
<dbReference type="InterPro" id="IPR013762">
    <property type="entry name" value="Integrase-like_cat_sf"/>
</dbReference>
<dbReference type="GO" id="GO:0003677">
    <property type="term" value="F:DNA binding"/>
    <property type="evidence" value="ECO:0007669"/>
    <property type="project" value="UniProtKB-KW"/>
</dbReference>
<evidence type="ECO:0000313" key="5">
    <source>
        <dbReference type="EMBL" id="MBW4668394.1"/>
    </source>
</evidence>
<evidence type="ECO:0000256" key="3">
    <source>
        <dbReference type="ARBA" id="ARBA00023172"/>
    </source>
</evidence>
<evidence type="ECO:0000259" key="4">
    <source>
        <dbReference type="PROSITE" id="PS51898"/>
    </source>
</evidence>
<dbReference type="PANTHER" id="PTHR30349:SF41">
    <property type="entry name" value="INTEGRASE_RECOMBINASE PROTEIN MJ0367-RELATED"/>
    <property type="match status" value="1"/>
</dbReference>
<keyword evidence="2" id="KW-0238">DNA-binding</keyword>
<dbReference type="AlphaFoldDB" id="A0A951QLD1"/>
<evidence type="ECO:0000256" key="1">
    <source>
        <dbReference type="ARBA" id="ARBA00008857"/>
    </source>
</evidence>
<organism evidence="5 6">
    <name type="scientific">Cyanomargarita calcarea GSE-NOS-MK-12-04C</name>
    <dbReference type="NCBI Taxonomy" id="2839659"/>
    <lineage>
        <taxon>Bacteria</taxon>
        <taxon>Bacillati</taxon>
        <taxon>Cyanobacteriota</taxon>
        <taxon>Cyanophyceae</taxon>
        <taxon>Nostocales</taxon>
        <taxon>Cyanomargaritaceae</taxon>
        <taxon>Cyanomargarita</taxon>
    </lineage>
</organism>
<dbReference type="EMBL" id="JAHHGZ010000012">
    <property type="protein sequence ID" value="MBW4668394.1"/>
    <property type="molecule type" value="Genomic_DNA"/>
</dbReference>
<keyword evidence="3" id="KW-0233">DNA recombination</keyword>
<dbReference type="InterPro" id="IPR002104">
    <property type="entry name" value="Integrase_catalytic"/>
</dbReference>
<dbReference type="Pfam" id="PF00589">
    <property type="entry name" value="Phage_integrase"/>
    <property type="match status" value="1"/>
</dbReference>
<protein>
    <submittedName>
        <fullName evidence="5">Tyrosine-type recombinase/integrase</fullName>
    </submittedName>
</protein>
<dbReference type="GO" id="GO:0006310">
    <property type="term" value="P:DNA recombination"/>
    <property type="evidence" value="ECO:0007669"/>
    <property type="project" value="UniProtKB-KW"/>
</dbReference>
<dbReference type="PANTHER" id="PTHR30349">
    <property type="entry name" value="PHAGE INTEGRASE-RELATED"/>
    <property type="match status" value="1"/>
</dbReference>
<dbReference type="PROSITE" id="PS51898">
    <property type="entry name" value="TYR_RECOMBINASE"/>
    <property type="match status" value="1"/>
</dbReference>